<organism evidence="3 4">
    <name type="scientific">Sphagnum jensenii</name>
    <dbReference type="NCBI Taxonomy" id="128206"/>
    <lineage>
        <taxon>Eukaryota</taxon>
        <taxon>Viridiplantae</taxon>
        <taxon>Streptophyta</taxon>
        <taxon>Embryophyta</taxon>
        <taxon>Bryophyta</taxon>
        <taxon>Sphagnophytina</taxon>
        <taxon>Sphagnopsida</taxon>
        <taxon>Sphagnales</taxon>
        <taxon>Sphagnaceae</taxon>
        <taxon>Sphagnum</taxon>
    </lineage>
</organism>
<keyword evidence="2" id="KW-1133">Transmembrane helix</keyword>
<name>A0ABP1BSA7_9BRYO</name>
<keyword evidence="4" id="KW-1185">Reference proteome</keyword>
<feature type="region of interest" description="Disordered" evidence="1">
    <location>
        <begin position="1"/>
        <end position="48"/>
    </location>
</feature>
<gene>
    <name evidence="3" type="ORF">CSSPJE1EN2_LOCUS20374</name>
</gene>
<sequence length="166" mass="18088">MAESLTAEVKENPSLRARPKARVDKPEQPSAEKQKKSKNSENAATDDEQLGRLQPACLGIGVAVVLASIILYLATPPGPMKPGCFTGICIWKLTGAGLTDSLKGLTASEVWCNSGHYPRIVERVAELPRKGPPGTRCACFEEDELKRPGLRVYESCYYYSNKCNTS</sequence>
<evidence type="ECO:0000313" key="4">
    <source>
        <dbReference type="Proteomes" id="UP001497522"/>
    </source>
</evidence>
<evidence type="ECO:0000313" key="3">
    <source>
        <dbReference type="EMBL" id="CAK9878588.1"/>
    </source>
</evidence>
<feature type="transmembrane region" description="Helical" evidence="2">
    <location>
        <begin position="53"/>
        <end position="74"/>
    </location>
</feature>
<dbReference type="Proteomes" id="UP001497522">
    <property type="component" value="Chromosome 6"/>
</dbReference>
<keyword evidence="2" id="KW-0812">Transmembrane</keyword>
<evidence type="ECO:0000256" key="1">
    <source>
        <dbReference type="SAM" id="MobiDB-lite"/>
    </source>
</evidence>
<proteinExistence type="predicted"/>
<protein>
    <submittedName>
        <fullName evidence="3">Uncharacterized protein</fullName>
    </submittedName>
</protein>
<dbReference type="EMBL" id="OZ023707">
    <property type="protein sequence ID" value="CAK9878588.1"/>
    <property type="molecule type" value="Genomic_DNA"/>
</dbReference>
<accession>A0ABP1BSA7</accession>
<feature type="compositionally biased region" description="Basic and acidic residues" evidence="1">
    <location>
        <begin position="21"/>
        <end position="34"/>
    </location>
</feature>
<reference evidence="3" key="1">
    <citation type="submission" date="2024-03" db="EMBL/GenBank/DDBJ databases">
        <authorList>
            <consortium name="ELIXIR-Norway"/>
            <consortium name="Elixir Norway"/>
        </authorList>
    </citation>
    <scope>NUCLEOTIDE SEQUENCE</scope>
</reference>
<evidence type="ECO:0000256" key="2">
    <source>
        <dbReference type="SAM" id="Phobius"/>
    </source>
</evidence>
<keyword evidence="2" id="KW-0472">Membrane</keyword>